<protein>
    <submittedName>
        <fullName evidence="1">Uncharacterized protein</fullName>
    </submittedName>
</protein>
<dbReference type="EMBL" id="AP025635">
    <property type="protein sequence ID" value="BDG69583.1"/>
    <property type="molecule type" value="Genomic_DNA"/>
</dbReference>
<sequence>MRMVIQSNGNDVSVVITRKVRDNERKPKEAKMWKHSKKLENLFTKTRAL</sequence>
<organism evidence="1 2">
    <name type="scientific">Enterococcus innesii</name>
    <dbReference type="NCBI Taxonomy" id="2839759"/>
    <lineage>
        <taxon>Bacteria</taxon>
        <taxon>Bacillati</taxon>
        <taxon>Bacillota</taxon>
        <taxon>Bacilli</taxon>
        <taxon>Lactobacillales</taxon>
        <taxon>Enterococcaceae</taxon>
        <taxon>Enterococcus</taxon>
    </lineage>
</organism>
<proteinExistence type="predicted"/>
<name>A0ABM7XWP1_9ENTE</name>
<reference evidence="1 2" key="1">
    <citation type="submission" date="2022-03" db="EMBL/GenBank/DDBJ databases">
        <title>Complete genome sequence of Enterococcus innesii DB-1.</title>
        <authorList>
            <person name="Fukuda D."/>
            <person name="Nolasco-Hipolito C."/>
        </authorList>
    </citation>
    <scope>NUCLEOTIDE SEQUENCE [LARGE SCALE GENOMIC DNA]</scope>
    <source>
        <strain evidence="1 2">DB-1</strain>
    </source>
</reference>
<gene>
    <name evidence="1" type="ORF">ENLAB_31470</name>
</gene>
<evidence type="ECO:0000313" key="1">
    <source>
        <dbReference type="EMBL" id="BDG69583.1"/>
    </source>
</evidence>
<evidence type="ECO:0000313" key="2">
    <source>
        <dbReference type="Proteomes" id="UP000831692"/>
    </source>
</evidence>
<keyword evidence="2" id="KW-1185">Reference proteome</keyword>
<dbReference type="Proteomes" id="UP000831692">
    <property type="component" value="Chromosome"/>
</dbReference>
<accession>A0ABM7XWP1</accession>